<accession>A0A3D8YR67</accession>
<dbReference type="Proteomes" id="UP000256409">
    <property type="component" value="Unassembled WGS sequence"/>
</dbReference>
<dbReference type="AlphaFoldDB" id="A0A3D8YR67"/>
<organism evidence="1 2">
    <name type="scientific">Staphylococcus pseudintermedius</name>
    <dbReference type="NCBI Taxonomy" id="283734"/>
    <lineage>
        <taxon>Bacteria</taxon>
        <taxon>Bacillati</taxon>
        <taxon>Bacillota</taxon>
        <taxon>Bacilli</taxon>
        <taxon>Bacillales</taxon>
        <taxon>Staphylococcaceae</taxon>
        <taxon>Staphylococcus</taxon>
        <taxon>Staphylococcus intermedius group</taxon>
    </lineage>
</organism>
<comment type="caution">
    <text evidence="1">The sequence shown here is derived from an EMBL/GenBank/DDBJ whole genome shotgun (WGS) entry which is preliminary data.</text>
</comment>
<reference evidence="2" key="1">
    <citation type="journal article" date="2018" name="Vet. Microbiol.">
        <title>Molecular epidemiology of methicillin-resistant staphylococci amongst veterinary personnel, personnel-owned pets, patients and the hospital environment of two companion animal veterinary hospitals.</title>
        <authorList>
            <person name="Worthing K.A."/>
            <person name="Brown J."/>
            <person name="Gerber L."/>
            <person name="Abraham S."/>
            <person name="Trott D."/>
            <person name="Norris J.M."/>
        </authorList>
    </citation>
    <scope>NUCLEOTIDE SEQUENCE [LARGE SCALE GENOMIC DNA]</scope>
    <source>
        <strain evidence="2">ST496-2</strain>
    </source>
</reference>
<proteinExistence type="predicted"/>
<evidence type="ECO:0000313" key="1">
    <source>
        <dbReference type="EMBL" id="REA83460.1"/>
    </source>
</evidence>
<dbReference type="RefSeq" id="WP_110165558.1">
    <property type="nucleotide sequence ID" value="NZ_BAAFHU010000048.1"/>
</dbReference>
<dbReference type="EMBL" id="QQPC01000012">
    <property type="protein sequence ID" value="REA83460.1"/>
    <property type="molecule type" value="Genomic_DNA"/>
</dbReference>
<name>A0A3D8YR67_STAPS</name>
<protein>
    <submittedName>
        <fullName evidence="1">Uncharacterized protein</fullName>
    </submittedName>
</protein>
<gene>
    <name evidence="1" type="ORF">DV961_02755</name>
</gene>
<evidence type="ECO:0000313" key="2">
    <source>
        <dbReference type="Proteomes" id="UP000256409"/>
    </source>
</evidence>
<sequence length="92" mass="11314">MKKSFNHKELIDLNLDRYNQYKRELLCLYKRMVLDEHTKNIYRMNANINMALNSLLNNLEQQSIHDKETVELMRKFIELLKPYRILKDEKEK</sequence>